<gene>
    <name evidence="2" type="ORF">HETIRDRAFT_329849</name>
</gene>
<dbReference type="AlphaFoldDB" id="W4JQN3"/>
<evidence type="ECO:0000313" key="3">
    <source>
        <dbReference type="Proteomes" id="UP000030671"/>
    </source>
</evidence>
<dbReference type="EMBL" id="KI925465">
    <property type="protein sequence ID" value="ETW75872.1"/>
    <property type="molecule type" value="Genomic_DNA"/>
</dbReference>
<feature type="compositionally biased region" description="Low complexity" evidence="1">
    <location>
        <begin position="39"/>
        <end position="48"/>
    </location>
</feature>
<evidence type="ECO:0000313" key="2">
    <source>
        <dbReference type="EMBL" id="ETW75872.1"/>
    </source>
</evidence>
<feature type="region of interest" description="Disordered" evidence="1">
    <location>
        <begin position="200"/>
        <end position="224"/>
    </location>
</feature>
<evidence type="ECO:0000256" key="1">
    <source>
        <dbReference type="SAM" id="MobiDB-lite"/>
    </source>
</evidence>
<dbReference type="STRING" id="747525.W4JQN3"/>
<dbReference type="Proteomes" id="UP000030671">
    <property type="component" value="Unassembled WGS sequence"/>
</dbReference>
<dbReference type="RefSeq" id="XP_009552112.1">
    <property type="nucleotide sequence ID" value="XM_009553817.1"/>
</dbReference>
<accession>W4JQN3</accession>
<feature type="compositionally biased region" description="Low complexity" evidence="1">
    <location>
        <begin position="59"/>
        <end position="72"/>
    </location>
</feature>
<protein>
    <submittedName>
        <fullName evidence="2">Uncharacterized protein</fullName>
    </submittedName>
</protein>
<dbReference type="InParanoid" id="W4JQN3"/>
<keyword evidence="3" id="KW-1185">Reference proteome</keyword>
<feature type="compositionally biased region" description="Low complexity" evidence="1">
    <location>
        <begin position="158"/>
        <end position="171"/>
    </location>
</feature>
<sequence length="423" mass="46300">MADPNYGQWIKTESEGDAQSYTFTTAVGQTSLMGHRPPSSSSDMTSSSLRGAMGDIHISSASHYSGSPSPTSDVSAHVRSQQRGPTYDVASGMVWIHPSPDVPPQATMQSSGFGGDSDQSTPVSFSNIPPPSVHPDNATNNYLQYSSYNPGTYPPQPSSSQHSQSVSSMFASSPYQDQFGFEQVRPSQSMVHGQITPHSATFPTQGRIASSSPSRPAHALDEENRRLRNRINQLELYNESARIRIRELEAELANPMHSASFAGPSSVSGLPTPLPTSPMPTTFNASWKARYDARVKLLCSLNRAGNALCAWHDTRRERRAHPPRMAPPGRLNCGCSFDEALFEESLARHGVGSYHPGESVRMDPALRNPFLKLLQQRFGYKDGDFERDPVTGNWVEGEGHAIWEAKVHSGGSSHRKARPDERH</sequence>
<dbReference type="KEGG" id="hir:HETIRDRAFT_329849"/>
<feature type="compositionally biased region" description="Polar residues" evidence="1">
    <location>
        <begin position="200"/>
        <end position="214"/>
    </location>
</feature>
<dbReference type="eggNOG" id="ENOG502SIGW">
    <property type="taxonomic scope" value="Eukaryota"/>
</dbReference>
<dbReference type="GeneID" id="20671524"/>
<organism evidence="2 3">
    <name type="scientific">Heterobasidion irregulare (strain TC 32-1)</name>
    <dbReference type="NCBI Taxonomy" id="747525"/>
    <lineage>
        <taxon>Eukaryota</taxon>
        <taxon>Fungi</taxon>
        <taxon>Dikarya</taxon>
        <taxon>Basidiomycota</taxon>
        <taxon>Agaricomycotina</taxon>
        <taxon>Agaricomycetes</taxon>
        <taxon>Russulales</taxon>
        <taxon>Bondarzewiaceae</taxon>
        <taxon>Heterobasidion</taxon>
        <taxon>Heterobasidion annosum species complex</taxon>
    </lineage>
</organism>
<dbReference type="OrthoDB" id="3222060at2759"/>
<dbReference type="HOGENOM" id="CLU_044611_0_0_1"/>
<feature type="region of interest" description="Disordered" evidence="1">
    <location>
        <begin position="30"/>
        <end position="171"/>
    </location>
</feature>
<proteinExistence type="predicted"/>
<name>W4JQN3_HETIT</name>
<reference evidence="2 3" key="1">
    <citation type="journal article" date="2012" name="New Phytol.">
        <title>Insight into trade-off between wood decay and parasitism from the genome of a fungal forest pathogen.</title>
        <authorList>
            <person name="Olson A."/>
            <person name="Aerts A."/>
            <person name="Asiegbu F."/>
            <person name="Belbahri L."/>
            <person name="Bouzid O."/>
            <person name="Broberg A."/>
            <person name="Canback B."/>
            <person name="Coutinho P.M."/>
            <person name="Cullen D."/>
            <person name="Dalman K."/>
            <person name="Deflorio G."/>
            <person name="van Diepen L.T."/>
            <person name="Dunand C."/>
            <person name="Duplessis S."/>
            <person name="Durling M."/>
            <person name="Gonthier P."/>
            <person name="Grimwood J."/>
            <person name="Fossdal C.G."/>
            <person name="Hansson D."/>
            <person name="Henrissat B."/>
            <person name="Hietala A."/>
            <person name="Himmelstrand K."/>
            <person name="Hoffmeister D."/>
            <person name="Hogberg N."/>
            <person name="James T.Y."/>
            <person name="Karlsson M."/>
            <person name="Kohler A."/>
            <person name="Kues U."/>
            <person name="Lee Y.H."/>
            <person name="Lin Y.C."/>
            <person name="Lind M."/>
            <person name="Lindquist E."/>
            <person name="Lombard V."/>
            <person name="Lucas S."/>
            <person name="Lunden K."/>
            <person name="Morin E."/>
            <person name="Murat C."/>
            <person name="Park J."/>
            <person name="Raffaello T."/>
            <person name="Rouze P."/>
            <person name="Salamov A."/>
            <person name="Schmutz J."/>
            <person name="Solheim H."/>
            <person name="Stahlberg J."/>
            <person name="Velez H."/>
            <person name="de Vries R.P."/>
            <person name="Wiebenga A."/>
            <person name="Woodward S."/>
            <person name="Yakovlev I."/>
            <person name="Garbelotto M."/>
            <person name="Martin F."/>
            <person name="Grigoriev I.V."/>
            <person name="Stenlid J."/>
        </authorList>
    </citation>
    <scope>NUCLEOTIDE SEQUENCE [LARGE SCALE GENOMIC DNA]</scope>
    <source>
        <strain evidence="2 3">TC 32-1</strain>
    </source>
</reference>
<feature type="compositionally biased region" description="Polar residues" evidence="1">
    <location>
        <begin position="137"/>
        <end position="150"/>
    </location>
</feature>